<comment type="similarity">
    <text evidence="2">Belongs to the bacterial secretin family. PilQ subfamily.</text>
</comment>
<dbReference type="InterPro" id="IPR005644">
    <property type="entry name" value="NolW-like"/>
</dbReference>
<dbReference type="Pfam" id="PF11741">
    <property type="entry name" value="AMIN"/>
    <property type="match status" value="2"/>
</dbReference>
<keyword evidence="11" id="KW-1185">Reference proteome</keyword>
<evidence type="ECO:0000256" key="4">
    <source>
        <dbReference type="ARBA" id="ARBA00022729"/>
    </source>
</evidence>
<dbReference type="InterPro" id="IPR004846">
    <property type="entry name" value="T2SS/T3SS_dom"/>
</dbReference>
<dbReference type="Pfam" id="PF07660">
    <property type="entry name" value="STN"/>
    <property type="match status" value="1"/>
</dbReference>
<keyword evidence="7" id="KW-0998">Cell outer membrane</keyword>
<reference evidence="10 11" key="1">
    <citation type="submission" date="2016-11" db="EMBL/GenBank/DDBJ databases">
        <title>Mixed transmission modes and dynamic genome evolution in an obligate animal-bacterial symbiosis.</title>
        <authorList>
            <person name="Russell S.L."/>
            <person name="Corbett-Detig R.B."/>
            <person name="Cavanaugh C.M."/>
        </authorList>
    </citation>
    <scope>NUCLEOTIDE SEQUENCE [LARGE SCALE GENOMIC DNA]</scope>
    <source>
        <strain evidence="10">Se-Cadez</strain>
    </source>
</reference>
<keyword evidence="3 8" id="KW-0813">Transport</keyword>
<dbReference type="Gene3D" id="3.30.1370.130">
    <property type="match status" value="1"/>
</dbReference>
<proteinExistence type="inferred from homology"/>
<dbReference type="InterPro" id="IPR004845">
    <property type="entry name" value="T2SS_GspD_CS"/>
</dbReference>
<dbReference type="Pfam" id="PF03958">
    <property type="entry name" value="Secretin_N"/>
    <property type="match status" value="1"/>
</dbReference>
<keyword evidence="6" id="KW-0472">Membrane</keyword>
<protein>
    <submittedName>
        <fullName evidence="10">Pilus assembly protein PilQ</fullName>
    </submittedName>
</protein>
<evidence type="ECO:0000256" key="6">
    <source>
        <dbReference type="ARBA" id="ARBA00023136"/>
    </source>
</evidence>
<dbReference type="InterPro" id="IPR051808">
    <property type="entry name" value="Type_IV_pilus_biogenesis"/>
</dbReference>
<dbReference type="GO" id="GO:0009306">
    <property type="term" value="P:protein secretion"/>
    <property type="evidence" value="ECO:0007669"/>
    <property type="project" value="InterPro"/>
</dbReference>
<evidence type="ECO:0000256" key="3">
    <source>
        <dbReference type="ARBA" id="ARBA00022448"/>
    </source>
</evidence>
<keyword evidence="5" id="KW-0653">Protein transport</keyword>
<evidence type="ECO:0000313" key="11">
    <source>
        <dbReference type="Proteomes" id="UP000190896"/>
    </source>
</evidence>
<dbReference type="Gene3D" id="2.60.40.3470">
    <property type="match status" value="1"/>
</dbReference>
<feature type="domain" description="Secretin/TonB short N-terminal" evidence="9">
    <location>
        <begin position="282"/>
        <end position="330"/>
    </location>
</feature>
<organism evidence="10 11">
    <name type="scientific">Solemya velesiana gill symbiont</name>
    <dbReference type="NCBI Taxonomy" id="1918948"/>
    <lineage>
        <taxon>Bacteria</taxon>
        <taxon>Pseudomonadati</taxon>
        <taxon>Pseudomonadota</taxon>
        <taxon>Gammaproteobacteria</taxon>
        <taxon>sulfur-oxidizing symbionts</taxon>
    </lineage>
</organism>
<evidence type="ECO:0000256" key="8">
    <source>
        <dbReference type="RuleBase" id="RU004004"/>
    </source>
</evidence>
<evidence type="ECO:0000313" key="10">
    <source>
        <dbReference type="EMBL" id="OOZ37907.1"/>
    </source>
</evidence>
<dbReference type="InterPro" id="IPR013355">
    <property type="entry name" value="Pilus_4_PilQ"/>
</dbReference>
<evidence type="ECO:0000256" key="7">
    <source>
        <dbReference type="ARBA" id="ARBA00023237"/>
    </source>
</evidence>
<comment type="caution">
    <text evidence="10">The sequence shown here is derived from an EMBL/GenBank/DDBJ whole genome shotgun (WGS) entry which is preliminary data.</text>
</comment>
<evidence type="ECO:0000256" key="1">
    <source>
        <dbReference type="ARBA" id="ARBA00004442"/>
    </source>
</evidence>
<evidence type="ECO:0000256" key="5">
    <source>
        <dbReference type="ARBA" id="ARBA00022927"/>
    </source>
</evidence>
<dbReference type="InterPro" id="IPR021731">
    <property type="entry name" value="AMIN_dom"/>
</dbReference>
<dbReference type="PANTHER" id="PTHR30604">
    <property type="entry name" value="PROTEIN TRANSPORT PROTEIN HOFQ"/>
    <property type="match status" value="1"/>
</dbReference>
<accession>A0A1T2KYG3</accession>
<evidence type="ECO:0000256" key="2">
    <source>
        <dbReference type="ARBA" id="ARBA00006304"/>
    </source>
</evidence>
<dbReference type="InterPro" id="IPR001775">
    <property type="entry name" value="GspD/PilQ"/>
</dbReference>
<dbReference type="Pfam" id="PF00263">
    <property type="entry name" value="Secretin"/>
    <property type="match status" value="1"/>
</dbReference>
<name>A0A1T2KYG3_9GAMM</name>
<dbReference type="InterPro" id="IPR011662">
    <property type="entry name" value="Secretin/TonB_short_N"/>
</dbReference>
<gene>
    <name evidence="10" type="ORF">BOW51_00115</name>
</gene>
<dbReference type="Proteomes" id="UP000190896">
    <property type="component" value="Unassembled WGS sequence"/>
</dbReference>
<dbReference type="AlphaFoldDB" id="A0A1T2KYG3"/>
<keyword evidence="4" id="KW-0732">Signal</keyword>
<dbReference type="PANTHER" id="PTHR30604:SF1">
    <property type="entry name" value="DNA UTILIZATION PROTEIN HOFQ"/>
    <property type="match status" value="1"/>
</dbReference>
<dbReference type="GO" id="GO:0009279">
    <property type="term" value="C:cell outer membrane"/>
    <property type="evidence" value="ECO:0007669"/>
    <property type="project" value="UniProtKB-SubCell"/>
</dbReference>
<dbReference type="Gene3D" id="3.30.1370.120">
    <property type="match status" value="1"/>
</dbReference>
<dbReference type="EMBL" id="MPRJ01000001">
    <property type="protein sequence ID" value="OOZ37907.1"/>
    <property type="molecule type" value="Genomic_DNA"/>
</dbReference>
<dbReference type="PRINTS" id="PR00811">
    <property type="entry name" value="BCTERIALGSPD"/>
</dbReference>
<comment type="subcellular location">
    <subcellularLocation>
        <location evidence="1 8">Cell outer membrane</location>
    </subcellularLocation>
</comment>
<dbReference type="SMART" id="SM00965">
    <property type="entry name" value="STN"/>
    <property type="match status" value="1"/>
</dbReference>
<evidence type="ECO:0000259" key="9">
    <source>
        <dbReference type="SMART" id="SM00965"/>
    </source>
</evidence>
<dbReference type="NCBIfam" id="TIGR02515">
    <property type="entry name" value="IV_pilus_PilQ"/>
    <property type="match status" value="1"/>
</dbReference>
<dbReference type="PROSITE" id="PS00875">
    <property type="entry name" value="T2SP_D"/>
    <property type="match status" value="1"/>
</dbReference>
<dbReference type="Gene3D" id="2.60.40.3500">
    <property type="match status" value="1"/>
</dbReference>
<dbReference type="InterPro" id="IPR038591">
    <property type="entry name" value="NolW-like_sf"/>
</dbReference>
<sequence>MPVFAADNVLKDVSFSTLPGNSVRITLTAENPVADPTTFTTDNPARIAMDFYGMANGLAQKNQTIGVGMARSVTAIEAGGRTRVVVSLVSSVGHSIEVRDNKVFVTVEGGSAAVAQARPTKAMSGEGGATTAVAAERRVENVDFRRGPEGEGRIQIQLNDASAVVDMREEGGRVVLDILDTALPERLMRKFDVGDFATPVRVFEVSAQGDGVHVEIQPEGHYEHLAYQADELFTVEFRPLTKEEEEAMQRAKKTFEGERLSLNFQDIEVRSVLQLLADFTGFNLVTSDTVTGNITLRLKNVPWDQALDIILKARGLSMRKNGNVVLIAPTEEIAAREKLELESQKRIEELAPLYSEFIQLSYAKAEDIAKLLKGESNQLLSPERGNVAVDERTNTLLVRDTAAKLEDIRRLISKLDVPVRQVLIESRVVIANDDFLNEMGVRLGFNRSNSILDNEVLIGGAQPGRLDGTADLDTGKFMDEGAGINTGGKENLLVNLPAANAQKRGGGFNLLIGKVGSYLLQLELQALQQEGRGEIVSSPRVITSDKSPASIKQGVEIPYQEASSSGATSVSFKEAVLRLDVTPQITPDDRVIMELNISKDNPDFSRSVGGVPPVDTREIDTTVLVDNGETVVLGGVFEKTDSSSIERIPFFGDLPYVGFLFKTELRRDDNKELLIFVTPKILKDSLGAR</sequence>